<dbReference type="Pfam" id="PF00400">
    <property type="entry name" value="WD40"/>
    <property type="match status" value="2"/>
</dbReference>
<dbReference type="PANTHER" id="PTHR19848:SF8">
    <property type="entry name" value="F-BOX AND WD REPEAT DOMAIN CONTAINING 7"/>
    <property type="match status" value="1"/>
</dbReference>
<feature type="repeat" description="WD" evidence="3">
    <location>
        <begin position="84"/>
        <end position="107"/>
    </location>
</feature>
<dbReference type="OrthoDB" id="6262491at2759"/>
<dbReference type="Proteomes" id="UP000053593">
    <property type="component" value="Unassembled WGS sequence"/>
</dbReference>
<dbReference type="InterPro" id="IPR001680">
    <property type="entry name" value="WD40_rpt"/>
</dbReference>
<keyword evidence="5" id="KW-1185">Reference proteome</keyword>
<dbReference type="InterPro" id="IPR019775">
    <property type="entry name" value="WD40_repeat_CS"/>
</dbReference>
<evidence type="ECO:0000313" key="4">
    <source>
        <dbReference type="EMBL" id="KIK55414.1"/>
    </source>
</evidence>
<dbReference type="HOGENOM" id="CLU_1763169_0_0_1"/>
<name>A0A0D0BZN9_9AGAR</name>
<feature type="repeat" description="WD" evidence="3">
    <location>
        <begin position="48"/>
        <end position="82"/>
    </location>
</feature>
<dbReference type="InterPro" id="IPR011047">
    <property type="entry name" value="Quinoprotein_ADH-like_sf"/>
</dbReference>
<keyword evidence="2" id="KW-0677">Repeat</keyword>
<dbReference type="Gene3D" id="2.130.10.10">
    <property type="entry name" value="YVTN repeat-like/Quinoprotein amine dehydrogenase"/>
    <property type="match status" value="1"/>
</dbReference>
<feature type="non-terminal residue" evidence="4">
    <location>
        <position position="148"/>
    </location>
</feature>
<accession>A0A0D0BZN9</accession>
<protein>
    <recommendedName>
        <fullName evidence="6">Anaphase-promoting complex subunit 4 WD40 domain-containing protein</fullName>
    </recommendedName>
</protein>
<organism evidence="4 5">
    <name type="scientific">Collybiopsis luxurians FD-317 M1</name>
    <dbReference type="NCBI Taxonomy" id="944289"/>
    <lineage>
        <taxon>Eukaryota</taxon>
        <taxon>Fungi</taxon>
        <taxon>Dikarya</taxon>
        <taxon>Basidiomycota</taxon>
        <taxon>Agaricomycotina</taxon>
        <taxon>Agaricomycetes</taxon>
        <taxon>Agaricomycetidae</taxon>
        <taxon>Agaricales</taxon>
        <taxon>Marasmiineae</taxon>
        <taxon>Omphalotaceae</taxon>
        <taxon>Collybiopsis</taxon>
        <taxon>Collybiopsis luxurians</taxon>
    </lineage>
</organism>
<reference evidence="4 5" key="1">
    <citation type="submission" date="2014-04" db="EMBL/GenBank/DDBJ databases">
        <title>Evolutionary Origins and Diversification of the Mycorrhizal Mutualists.</title>
        <authorList>
            <consortium name="DOE Joint Genome Institute"/>
            <consortium name="Mycorrhizal Genomics Consortium"/>
            <person name="Kohler A."/>
            <person name="Kuo A."/>
            <person name="Nagy L.G."/>
            <person name="Floudas D."/>
            <person name="Copeland A."/>
            <person name="Barry K.W."/>
            <person name="Cichocki N."/>
            <person name="Veneault-Fourrey C."/>
            <person name="LaButti K."/>
            <person name="Lindquist E.A."/>
            <person name="Lipzen A."/>
            <person name="Lundell T."/>
            <person name="Morin E."/>
            <person name="Murat C."/>
            <person name="Riley R."/>
            <person name="Ohm R."/>
            <person name="Sun H."/>
            <person name="Tunlid A."/>
            <person name="Henrissat B."/>
            <person name="Grigoriev I.V."/>
            <person name="Hibbett D.S."/>
            <person name="Martin F."/>
        </authorList>
    </citation>
    <scope>NUCLEOTIDE SEQUENCE [LARGE SCALE GENOMIC DNA]</scope>
    <source>
        <strain evidence="4 5">FD-317 M1</strain>
    </source>
</reference>
<dbReference type="SMART" id="SM00320">
    <property type="entry name" value="WD40"/>
    <property type="match status" value="2"/>
</dbReference>
<dbReference type="PANTHER" id="PTHR19848">
    <property type="entry name" value="WD40 REPEAT PROTEIN"/>
    <property type="match status" value="1"/>
</dbReference>
<dbReference type="PROSITE" id="PS50082">
    <property type="entry name" value="WD_REPEATS_2"/>
    <property type="match status" value="2"/>
</dbReference>
<evidence type="ECO:0000256" key="2">
    <source>
        <dbReference type="ARBA" id="ARBA00022737"/>
    </source>
</evidence>
<sequence length="148" mass="16525">MTPHWYLSILPFWKREIAGAQQGQNMGMIVKIQTEKQNLGSWNTGSEVYGLDISKDGTKIVSGGEDTTARIWNARSRTPIGEPLQGHTDWVGSVAFSPDGKRIVSGSVTRQSGSGMQRLELPLGSLFKATLIQCTQWHFLQMERELYL</sequence>
<evidence type="ECO:0000256" key="1">
    <source>
        <dbReference type="ARBA" id="ARBA00022574"/>
    </source>
</evidence>
<dbReference type="SUPFAM" id="SSF50998">
    <property type="entry name" value="Quinoprotein alcohol dehydrogenase-like"/>
    <property type="match status" value="1"/>
</dbReference>
<evidence type="ECO:0000256" key="3">
    <source>
        <dbReference type="PROSITE-ProRule" id="PRU00221"/>
    </source>
</evidence>
<gene>
    <name evidence="4" type="ORF">GYMLUDRAFT_839919</name>
</gene>
<proteinExistence type="predicted"/>
<evidence type="ECO:0000313" key="5">
    <source>
        <dbReference type="Proteomes" id="UP000053593"/>
    </source>
</evidence>
<evidence type="ECO:0008006" key="6">
    <source>
        <dbReference type="Google" id="ProtNLM"/>
    </source>
</evidence>
<dbReference type="InterPro" id="IPR015943">
    <property type="entry name" value="WD40/YVTN_repeat-like_dom_sf"/>
</dbReference>
<dbReference type="EMBL" id="KN834806">
    <property type="protein sequence ID" value="KIK55414.1"/>
    <property type="molecule type" value="Genomic_DNA"/>
</dbReference>
<dbReference type="AlphaFoldDB" id="A0A0D0BZN9"/>
<keyword evidence="1 3" id="KW-0853">WD repeat</keyword>
<dbReference type="PROSITE" id="PS00678">
    <property type="entry name" value="WD_REPEATS_1"/>
    <property type="match status" value="1"/>
</dbReference>